<reference evidence="3 4" key="1">
    <citation type="submission" date="2024-01" db="EMBL/GenBank/DDBJ databases">
        <title>The complete chloroplast genome sequence of Lithospermum erythrorhizon: insights into the phylogenetic relationship among Boraginaceae species and the maternal lineages of purple gromwells.</title>
        <authorList>
            <person name="Okada T."/>
            <person name="Watanabe K."/>
        </authorList>
    </citation>
    <scope>NUCLEOTIDE SEQUENCE [LARGE SCALE GENOMIC DNA]</scope>
</reference>
<feature type="region of interest" description="Disordered" evidence="1">
    <location>
        <begin position="138"/>
        <end position="170"/>
    </location>
</feature>
<name>A0AAV3RH64_LITER</name>
<dbReference type="SUPFAM" id="SSF54277">
    <property type="entry name" value="CAD &amp; PB1 domains"/>
    <property type="match status" value="1"/>
</dbReference>
<keyword evidence="4" id="KW-1185">Reference proteome</keyword>
<sequence>MVGPSINSPNFTMKLSSSSTIKFLCSYGGKILPRYQDGKLRYNGGQTRVLAVERSIPFRKLLLKLGEICGESVSSFRCQLPTEDLDALVTITSDEDLSNIIEEYDKLASSSPPSSLASIKIRVFIYVPKRLSPTTSLFPTTSMHATTSSSSSSSFRSNGSTSPPISMHSSTSINNLMSTKSVNLRNQRLSCCHMSASRPGIFPMYYNKAAGKVLQCACPAYGNIRRQIYLVHNGNYWQ</sequence>
<proteinExistence type="predicted"/>
<protein>
    <recommendedName>
        <fullName evidence="2">PB1 domain-containing protein</fullName>
    </recommendedName>
</protein>
<dbReference type="InterPro" id="IPR000270">
    <property type="entry name" value="PB1_dom"/>
</dbReference>
<evidence type="ECO:0000256" key="1">
    <source>
        <dbReference type="SAM" id="MobiDB-lite"/>
    </source>
</evidence>
<dbReference type="AlphaFoldDB" id="A0AAV3RH64"/>
<evidence type="ECO:0000259" key="2">
    <source>
        <dbReference type="SMART" id="SM00666"/>
    </source>
</evidence>
<dbReference type="SMART" id="SM00666">
    <property type="entry name" value="PB1"/>
    <property type="match status" value="1"/>
</dbReference>
<dbReference type="PANTHER" id="PTHR31066">
    <property type="entry name" value="OS05G0427100 PROTEIN-RELATED"/>
    <property type="match status" value="1"/>
</dbReference>
<dbReference type="InterPro" id="IPR053198">
    <property type="entry name" value="Gynoecium_Dev_Regulator"/>
</dbReference>
<dbReference type="Gene3D" id="3.10.20.90">
    <property type="entry name" value="Phosphatidylinositol 3-kinase Catalytic Subunit, Chain A, domain 1"/>
    <property type="match status" value="1"/>
</dbReference>
<comment type="caution">
    <text evidence="3">The sequence shown here is derived from an EMBL/GenBank/DDBJ whole genome shotgun (WGS) entry which is preliminary data.</text>
</comment>
<dbReference type="Proteomes" id="UP001454036">
    <property type="component" value="Unassembled WGS sequence"/>
</dbReference>
<feature type="compositionally biased region" description="Low complexity" evidence="1">
    <location>
        <begin position="138"/>
        <end position="162"/>
    </location>
</feature>
<dbReference type="Pfam" id="PF00564">
    <property type="entry name" value="PB1"/>
    <property type="match status" value="1"/>
</dbReference>
<evidence type="ECO:0000313" key="4">
    <source>
        <dbReference type="Proteomes" id="UP001454036"/>
    </source>
</evidence>
<dbReference type="CDD" id="cd06410">
    <property type="entry name" value="PB1_UP2"/>
    <property type="match status" value="1"/>
</dbReference>
<evidence type="ECO:0000313" key="3">
    <source>
        <dbReference type="EMBL" id="GAA0175343.1"/>
    </source>
</evidence>
<accession>A0AAV3RH64</accession>
<dbReference type="EMBL" id="BAABME010009538">
    <property type="protein sequence ID" value="GAA0175343.1"/>
    <property type="molecule type" value="Genomic_DNA"/>
</dbReference>
<organism evidence="3 4">
    <name type="scientific">Lithospermum erythrorhizon</name>
    <name type="common">Purple gromwell</name>
    <name type="synonym">Lithospermum officinale var. erythrorhizon</name>
    <dbReference type="NCBI Taxonomy" id="34254"/>
    <lineage>
        <taxon>Eukaryota</taxon>
        <taxon>Viridiplantae</taxon>
        <taxon>Streptophyta</taxon>
        <taxon>Embryophyta</taxon>
        <taxon>Tracheophyta</taxon>
        <taxon>Spermatophyta</taxon>
        <taxon>Magnoliopsida</taxon>
        <taxon>eudicotyledons</taxon>
        <taxon>Gunneridae</taxon>
        <taxon>Pentapetalae</taxon>
        <taxon>asterids</taxon>
        <taxon>lamiids</taxon>
        <taxon>Boraginales</taxon>
        <taxon>Boraginaceae</taxon>
        <taxon>Boraginoideae</taxon>
        <taxon>Lithospermeae</taxon>
        <taxon>Lithospermum</taxon>
    </lineage>
</organism>
<feature type="domain" description="PB1" evidence="2">
    <location>
        <begin position="35"/>
        <end position="128"/>
    </location>
</feature>
<gene>
    <name evidence="3" type="ORF">LIER_28533</name>
</gene>
<dbReference type="PANTHER" id="PTHR31066:SF10">
    <property type="entry name" value="OCTICOSAPEPTIDE_PHOX_BEM1P FAMILY PROTEIN"/>
    <property type="match status" value="1"/>
</dbReference>